<dbReference type="AlphaFoldDB" id="A0A6G4ALG6"/>
<dbReference type="PANTHER" id="PTHR42891:SF1">
    <property type="entry name" value="D-GLYCERO-BETA-D-MANNO-HEPTOSE-1,7-BISPHOSPHATE 7-PHOSPHATASE"/>
    <property type="match status" value="1"/>
</dbReference>
<dbReference type="GO" id="GO:0005975">
    <property type="term" value="P:carbohydrate metabolic process"/>
    <property type="evidence" value="ECO:0007669"/>
    <property type="project" value="InterPro"/>
</dbReference>
<dbReference type="PANTHER" id="PTHR42891">
    <property type="entry name" value="D-GLYCERO-BETA-D-MANNO-HEPTOSE-1,7-BISPHOSPHATE 7-PHOSPHATASE"/>
    <property type="match status" value="1"/>
</dbReference>
<dbReference type="GO" id="GO:0005737">
    <property type="term" value="C:cytoplasm"/>
    <property type="evidence" value="ECO:0007669"/>
    <property type="project" value="UniProtKB-SubCell"/>
</dbReference>
<evidence type="ECO:0000256" key="6">
    <source>
        <dbReference type="ARBA" id="ARBA00023277"/>
    </source>
</evidence>
<gene>
    <name evidence="8" type="ORF">G4H13_27895</name>
</gene>
<protein>
    <recommendedName>
        <fullName evidence="7">D,D-heptose 1,7-bisphosphate phosphatase</fullName>
    </recommendedName>
</protein>
<evidence type="ECO:0000256" key="7">
    <source>
        <dbReference type="ARBA" id="ARBA00031828"/>
    </source>
</evidence>
<keyword evidence="3" id="KW-0963">Cytoplasm</keyword>
<dbReference type="GO" id="GO:0046872">
    <property type="term" value="F:metal ion binding"/>
    <property type="evidence" value="ECO:0007669"/>
    <property type="project" value="UniProtKB-KW"/>
</dbReference>
<dbReference type="NCBIfam" id="TIGR01656">
    <property type="entry name" value="Histidinol-ppas"/>
    <property type="match status" value="1"/>
</dbReference>
<dbReference type="EMBL" id="JAAIKT010000039">
    <property type="protein sequence ID" value="NEW74082.1"/>
    <property type="molecule type" value="Genomic_DNA"/>
</dbReference>
<sequence>MGSAWSRLVMERPGYSVPVFATPAPKAPFVAGGAPWLFTPGDRPARPRVPVRRGLPGAVLFDRDGTLIQDVPYNGDPARVRLMPHARAAVDAVREWGVPVGVVTNQSGVARGLLTPGAVEAVLRRVEELLGPFDIWAVCPHGPADRCGCRKPAPGLIHAACAALGTDPRGAVVLGDIGADLAAARAAGARGVLVPNAVTRPEEIADAARTAPDLLTAVRGLPAGAGDAP</sequence>
<evidence type="ECO:0000256" key="5">
    <source>
        <dbReference type="ARBA" id="ARBA00022801"/>
    </source>
</evidence>
<dbReference type="Pfam" id="PF13242">
    <property type="entry name" value="Hydrolase_like"/>
    <property type="match status" value="1"/>
</dbReference>
<comment type="similarity">
    <text evidence="2">Belongs to the GmhB family.</text>
</comment>
<dbReference type="InterPro" id="IPR023214">
    <property type="entry name" value="HAD_sf"/>
</dbReference>
<evidence type="ECO:0000313" key="9">
    <source>
        <dbReference type="Proteomes" id="UP000476310"/>
    </source>
</evidence>
<dbReference type="InterPro" id="IPR036412">
    <property type="entry name" value="HAD-like_sf"/>
</dbReference>
<dbReference type="GO" id="GO:0016791">
    <property type="term" value="F:phosphatase activity"/>
    <property type="evidence" value="ECO:0007669"/>
    <property type="project" value="InterPro"/>
</dbReference>
<evidence type="ECO:0000256" key="1">
    <source>
        <dbReference type="ARBA" id="ARBA00004496"/>
    </source>
</evidence>
<evidence type="ECO:0000256" key="4">
    <source>
        <dbReference type="ARBA" id="ARBA00022723"/>
    </source>
</evidence>
<comment type="subcellular location">
    <subcellularLocation>
        <location evidence="1">Cytoplasm</location>
    </subcellularLocation>
</comment>
<evidence type="ECO:0000256" key="3">
    <source>
        <dbReference type="ARBA" id="ARBA00022490"/>
    </source>
</evidence>
<organism evidence="8 9">
    <name type="scientific">Streptomyces rhizosphaericus</name>
    <dbReference type="NCBI Taxonomy" id="114699"/>
    <lineage>
        <taxon>Bacteria</taxon>
        <taxon>Bacillati</taxon>
        <taxon>Actinomycetota</taxon>
        <taxon>Actinomycetes</taxon>
        <taxon>Kitasatosporales</taxon>
        <taxon>Streptomycetaceae</taxon>
        <taxon>Streptomyces</taxon>
        <taxon>Streptomyces violaceusniger group</taxon>
    </lineage>
</organism>
<keyword evidence="9" id="KW-1185">Reference proteome</keyword>
<evidence type="ECO:0000256" key="2">
    <source>
        <dbReference type="ARBA" id="ARBA00005628"/>
    </source>
</evidence>
<dbReference type="Proteomes" id="UP000476310">
    <property type="component" value="Unassembled WGS sequence"/>
</dbReference>
<dbReference type="SUPFAM" id="SSF56784">
    <property type="entry name" value="HAD-like"/>
    <property type="match status" value="1"/>
</dbReference>
<dbReference type="InterPro" id="IPR006543">
    <property type="entry name" value="Histidinol-phos"/>
</dbReference>
<reference evidence="8" key="1">
    <citation type="submission" date="2020-02" db="EMBL/GenBank/DDBJ databases">
        <title>A new Streptomyces sp. for controlling soil-borne diseases.</title>
        <authorList>
            <person name="Li X."/>
            <person name="Tian Y."/>
            <person name="Gao K."/>
        </authorList>
    </citation>
    <scope>NUCLEOTIDE SEQUENCE [LARGE SCALE GENOMIC DNA]</scope>
    <source>
        <strain evidence="8">0250</strain>
    </source>
</reference>
<keyword evidence="6" id="KW-0119">Carbohydrate metabolism</keyword>
<keyword evidence="4" id="KW-0479">Metal-binding</keyword>
<proteinExistence type="inferred from homology"/>
<dbReference type="InterPro" id="IPR006549">
    <property type="entry name" value="HAD-SF_hydro_IIIA"/>
</dbReference>
<accession>A0A6G4ALG6</accession>
<comment type="caution">
    <text evidence="8">The sequence shown here is derived from an EMBL/GenBank/DDBJ whole genome shotgun (WGS) entry which is preliminary data.</text>
</comment>
<name>A0A6G4ALG6_9ACTN</name>
<dbReference type="Gene3D" id="3.40.50.1000">
    <property type="entry name" value="HAD superfamily/HAD-like"/>
    <property type="match status" value="1"/>
</dbReference>
<keyword evidence="5 8" id="KW-0378">Hydrolase</keyword>
<dbReference type="NCBIfam" id="TIGR01662">
    <property type="entry name" value="HAD-SF-IIIA"/>
    <property type="match status" value="1"/>
</dbReference>
<dbReference type="InterPro" id="IPR004446">
    <property type="entry name" value="Heptose_bisP_phosphatase"/>
</dbReference>
<evidence type="ECO:0000313" key="8">
    <source>
        <dbReference type="EMBL" id="NEW74082.1"/>
    </source>
</evidence>